<keyword evidence="9" id="KW-0165">Cleavage on pair of basic residues</keyword>
<gene>
    <name evidence="23" type="primary">env</name>
</gene>
<evidence type="ECO:0000256" key="18">
    <source>
        <dbReference type="ARBA" id="ARBA00023184"/>
    </source>
</evidence>
<evidence type="ECO:0000256" key="9">
    <source>
        <dbReference type="ARBA" id="ARBA00022685"/>
    </source>
</evidence>
<organism evidence="23">
    <name type="scientific">Equine foamy virus</name>
    <dbReference type="NCBI Taxonomy" id="109270"/>
    <lineage>
        <taxon>Viruses</taxon>
        <taxon>Riboviria</taxon>
        <taxon>Pararnavirae</taxon>
        <taxon>Artverviricota</taxon>
        <taxon>Revtraviricetes</taxon>
        <taxon>Ortervirales</taxon>
        <taxon>Retroviridae</taxon>
        <taxon>Spumaretrovirinae</taxon>
        <taxon>Equispumavirus</taxon>
        <taxon>Equispumavirus equcab</taxon>
    </lineage>
</organism>
<evidence type="ECO:0000256" key="1">
    <source>
        <dbReference type="ARBA" id="ARBA00002261"/>
    </source>
</evidence>
<evidence type="ECO:0000256" key="15">
    <source>
        <dbReference type="ARBA" id="ARBA00022989"/>
    </source>
</evidence>
<feature type="transmembrane region" description="Helical" evidence="22">
    <location>
        <begin position="64"/>
        <end position="87"/>
    </location>
</feature>
<evidence type="ECO:0000256" key="2">
    <source>
        <dbReference type="ARBA" id="ARBA00004208"/>
    </source>
</evidence>
<accession>A0A510DPE2</accession>
<evidence type="ECO:0000256" key="16">
    <source>
        <dbReference type="ARBA" id="ARBA00023136"/>
    </source>
</evidence>
<evidence type="ECO:0000256" key="19">
    <source>
        <dbReference type="ARBA" id="ARBA00024648"/>
    </source>
</evidence>
<sequence>MTPPMTLPEWMQWRYRQNVNMIREAIPDVQIDLPVYNPDMTKPLPLCLRIKYWMYLLCATSTRVMAWLLFVCVLISVMIIAVIVTVFRMQWKAAIDVPGPVLFWNHTDVLTHVPPVGPHVARLRRAVHLADRAVNINVTHIPQGVFLEPFPKPIIDKERVLGISQIVMIDSGSIAQSMNLDLYMKHLLVDMINEEMVALSNVVLPFELPVGDPSTQDQYIHKRCYQQFAHCYIVWQPGRRVWPTSEIIQDQCPLPDHPYRPLGYMQQNAYDLYLQPPRYGLQNVNLTSLYGTARIGAYRVLYPEQYNATIFCSDQPYGNWWYLNRTSEQKEETYRKKMLNLTENNSSILKDRALPPTWTPKGQARLFRELNPLDFCTKPEAVMLLNQSYYTWSLWEGDCYVYNRNISFPPECVNYTRIANKTAHPYACRHWRLLSTGNEGKDEIKCSEYGCLFYPKYDQFELANDFGFLAYQKMFPSPICIQNYSLSTEPYKVQSLYQECIQKGTSYDLEDVINQLLRVLQNNGIDLGKVPASRAFTPFYNQMPVSYKKRDVTKRKGCGRRKRGDNFRKLQTSGLSMNQAISTLAKISDLNDENLAAGIHLLQEHIVTLMEATVHDISMLEAAHGLQILHTHLSTLRLLLTENRVDWNLIDSTWIQQQLQADEALMSVIRRTARSMTYRVIQQINRPDMTLWELGIYYELIIPKKVWLTNWKIQNIGHLIKNAGHLARVELQHPYEIVNQDCEQLTYLELKGCQELDYLVCEEILQHEPCGNQTGSDCPVTAQKIRDPYVWIYPLKNGSYLIMSSHTDCAIPPYEPVLVTVNDTVTCFGTTLKKPLRTSLETITFQPHIPQLQVRLPHLVGLIAKIKGLKIEITSTWENIKDQIKRSEAELLRLDLHEGDYAEWTKQLGKALEDIWPAAAQTVSKIGDFLGKIADGIFGTTFSLLTYAKPVIIGIVVIVLLILIIRILSWLAALGPHRRRREDKGE</sequence>
<evidence type="ECO:0000256" key="14">
    <source>
        <dbReference type="ARBA" id="ARBA00022968"/>
    </source>
</evidence>
<comment type="function">
    <text evidence="19">The transmembrane protein (TM) acts as a class I viral fusion protein. Under the current model, the protein has at least 3 conformational states: pre-fusion native state, pre-hairpin intermediate state, and post-fusion hairpin state. During viral and target cell membrane fusion, the coiled coil regions (heptad repeats) assume a trimer-of-hairpins structure, positioning the fusion peptide in close proximity to the C-terminal region of the ectodomain. The formation of this structure appears to drive apposition and subsequent fusion of viral and target cell membranes. Membranes fusion leads to delivery of the nucleocapsid into the cytoplasm.</text>
</comment>
<keyword evidence="14" id="KW-0735">Signal-anchor</keyword>
<keyword evidence="15 22" id="KW-1133">Transmembrane helix</keyword>
<dbReference type="Pfam" id="PF03408">
    <property type="entry name" value="Foamy_virus_ENV"/>
    <property type="match status" value="1"/>
</dbReference>
<evidence type="ECO:0000256" key="5">
    <source>
        <dbReference type="ARBA" id="ARBA00004563"/>
    </source>
</evidence>
<evidence type="ECO:0000256" key="12">
    <source>
        <dbReference type="ARBA" id="ARBA00022870"/>
    </source>
</evidence>
<protein>
    <recommendedName>
        <fullName evidence="8">Envelope glycoprotein gp130</fullName>
    </recommendedName>
    <alternativeName>
        <fullName evidence="20">Env polyprotein</fullName>
    </alternativeName>
</protein>
<evidence type="ECO:0000256" key="3">
    <source>
        <dbReference type="ARBA" id="ARBA00004291"/>
    </source>
</evidence>
<dbReference type="EMBL" id="LC381046">
    <property type="protein sequence ID" value="BBD82010.1"/>
    <property type="molecule type" value="Genomic_DNA"/>
</dbReference>
<dbReference type="GO" id="GO:0055036">
    <property type="term" value="C:virion membrane"/>
    <property type="evidence" value="ECO:0007669"/>
    <property type="project" value="UniProtKB-SubCell"/>
</dbReference>
<dbReference type="GO" id="GO:0044167">
    <property type="term" value="C:host cell endoplasmic reticulum membrane"/>
    <property type="evidence" value="ECO:0007669"/>
    <property type="project" value="UniProtKB-SubCell"/>
</dbReference>
<reference evidence="23" key="1">
    <citation type="journal article" date="2019" name="Viruses">
        <title>Isolation of an Equine Foamy Virus and Sero-Epidemiology of the Viral Infection in Horses in Japan.</title>
        <authorList>
            <person name="Kirisawa R."/>
            <person name="Toishi Y."/>
            <person name="Hashimoto H."/>
            <person name="Tsunoda N."/>
        </authorList>
    </citation>
    <scope>NUCLEOTIDE SEQUENCE</scope>
    <source>
        <strain evidence="23">LM</strain>
    </source>
</reference>
<evidence type="ECO:0000313" key="23">
    <source>
        <dbReference type="EMBL" id="BBD82010.1"/>
    </source>
</evidence>
<proteinExistence type="predicted"/>
<dbReference type="InterPro" id="IPR005070">
    <property type="entry name" value="Foamy_env"/>
</dbReference>
<evidence type="ECO:0000256" key="13">
    <source>
        <dbReference type="ARBA" id="ARBA00022879"/>
    </source>
</evidence>
<evidence type="ECO:0000256" key="17">
    <source>
        <dbReference type="ARBA" id="ARBA00023180"/>
    </source>
</evidence>
<feature type="transmembrane region" description="Helical" evidence="22">
    <location>
        <begin position="951"/>
        <end position="974"/>
    </location>
</feature>
<evidence type="ECO:0000256" key="4">
    <source>
        <dbReference type="ARBA" id="ARBA00004482"/>
    </source>
</evidence>
<keyword evidence="12" id="KW-1043">Host membrane</keyword>
<evidence type="ECO:0000256" key="6">
    <source>
        <dbReference type="ARBA" id="ARBA00004641"/>
    </source>
</evidence>
<evidence type="ECO:0000256" key="10">
    <source>
        <dbReference type="ARBA" id="ARBA00022692"/>
    </source>
</evidence>
<evidence type="ECO:0000256" key="7">
    <source>
        <dbReference type="ARBA" id="ARBA00004650"/>
    </source>
</evidence>
<keyword evidence="16 22" id="KW-0472">Membrane</keyword>
<evidence type="ECO:0000256" key="22">
    <source>
        <dbReference type="SAM" id="Phobius"/>
    </source>
</evidence>
<evidence type="ECO:0000256" key="21">
    <source>
        <dbReference type="ARBA" id="ARBA00046477"/>
    </source>
</evidence>
<dbReference type="GO" id="GO:0019031">
    <property type="term" value="C:viral envelope"/>
    <property type="evidence" value="ECO:0007669"/>
    <property type="project" value="UniProtKB-KW"/>
</dbReference>
<evidence type="ECO:0000256" key="8">
    <source>
        <dbReference type="ARBA" id="ARBA00015457"/>
    </source>
</evidence>
<evidence type="ECO:0000256" key="20">
    <source>
        <dbReference type="ARBA" id="ARBA00029888"/>
    </source>
</evidence>
<comment type="function">
    <text evidence="1">The leader peptide is a component of released, infectious virions and is required for particle budding.</text>
</comment>
<keyword evidence="17" id="KW-0325">Glycoprotein</keyword>
<comment type="subunit">
    <text evidence="21">The mature envelope protein consists of a trimer of SU-TM heterodimers. The N-terminus of leader peptide specifically interacts with Gag protein. This specific interaction between Gag protein and Env glycoprotein may allow particle egress.</text>
</comment>
<name>A0A510DPE2_9RETR</name>
<keyword evidence="10 22" id="KW-0812">Transmembrane</keyword>
<keyword evidence="11" id="KW-0946">Virion</keyword>
<keyword evidence="13" id="KW-0261">Viral envelope protein</keyword>
<keyword evidence="18" id="KW-1038">Host endoplasmic reticulum</keyword>
<evidence type="ECO:0000256" key="11">
    <source>
        <dbReference type="ARBA" id="ARBA00022844"/>
    </source>
</evidence>
<comment type="subcellular location">
    <subcellularLocation>
        <location evidence="3">Host endoplasmic reticulum membrane</location>
        <topology evidence="3">Peripheral membrane protein</topology>
    </subcellularLocation>
    <subcellularLocation>
        <location evidence="4">Host endoplasmic reticulum membrane</location>
        <topology evidence="4">Single-pass type I membrane protein</topology>
    </subcellularLocation>
    <subcellularLocation>
        <location evidence="6">Host endoplasmic reticulum membrane</location>
        <topology evidence="6">Single-pass type II membrane protein</topology>
    </subcellularLocation>
    <subcellularLocation>
        <location evidence="7">Virion membrane</location>
        <topology evidence="7">Peripheral membrane protein</topology>
    </subcellularLocation>
    <subcellularLocation>
        <location evidence="5">Virion membrane</location>
        <topology evidence="5">Single-pass type I membrane protein</topology>
    </subcellularLocation>
    <subcellularLocation>
        <location evidence="2">Virion membrane</location>
        <topology evidence="2">Single-pass type II membrane protein</topology>
    </subcellularLocation>
</comment>